<feature type="region of interest" description="Disordered" evidence="1">
    <location>
        <begin position="1603"/>
        <end position="1634"/>
    </location>
</feature>
<dbReference type="CDD" id="cd06503">
    <property type="entry name" value="ATP-synt_Fo_b"/>
    <property type="match status" value="1"/>
</dbReference>
<dbReference type="SUPFAM" id="SSF81631">
    <property type="entry name" value="PAP/OAS1 substrate-binding domain"/>
    <property type="match status" value="1"/>
</dbReference>
<feature type="compositionally biased region" description="Low complexity" evidence="1">
    <location>
        <begin position="2087"/>
        <end position="2098"/>
    </location>
</feature>
<feature type="region of interest" description="Disordered" evidence="1">
    <location>
        <begin position="2160"/>
        <end position="2196"/>
    </location>
</feature>
<feature type="compositionally biased region" description="Basic and acidic residues" evidence="1">
    <location>
        <begin position="1822"/>
        <end position="1834"/>
    </location>
</feature>
<feature type="region of interest" description="Disordered" evidence="1">
    <location>
        <begin position="1664"/>
        <end position="1720"/>
    </location>
</feature>
<dbReference type="STRING" id="94643.A0A2A9M076"/>
<feature type="compositionally biased region" description="Low complexity" evidence="1">
    <location>
        <begin position="1443"/>
        <end position="1453"/>
    </location>
</feature>
<sequence length="2214" mass="238862">MAAASLAIARLRDQRRRPSAARGSQSVEKGASALQLSDDAQRSSRDRKGRGPGGGGRAEERPTFKKERREEERAQRRLEQEARRQQKLEEGERKRREAEEDQARRKLEKEEKKRQAAAEHQQRQRTAAEEKARRRVQAEERMRQAAEAKARKRKAAEDELARRQAEKEERKRKGTQTKKREQDEEAFSEEDQRLLESLRRFFVIRQGCYGVSLWLQHPDVPSHALFSMNELRRFCPRLPRARVSLPHAHRQKAKKQSAQRGSVALASLARDAGAPEEPASIDRERRLLAELLQAEVPQRELLSLLRRLSSDTKGFLRLIKAEASPPAVSFALLVLVLFARLPGPRGAGGARFPSDVCLAAQRLLDALRQQLAALSPSQATLHLRVSRVLLAQRKLSVNSKQRNGLMEYFLNPGARLLAHPAVYGRRALGVSASSLGAREETLCREDHAPELAAPPSAGEGARLEEEGRLRSFARSLGFSPLALRALVEGYLQVNVCVEKEFNLRAFLYGSSASGCGIATSDVDVLVLLPKDIQQTLLFSQQRIRQRSGVDLAPWTEFDDRLSPDHWQEVDAALAALQSRHAASSSSSCGISRLSVSSTGSSACALPPVSVSPVLKKFSAVCASRLLAARLVSLLLTFPPCASQPPRASANSRGLRSAGRRAEEPIEFDPPEAAAPGAEASAAAAAPLLHCIERAVCPLLKIRLPVPRSAHPSGAESDIENEGARQRATPKRCAQTQRAPPQRDARADARQTTDQELPDSREGDEAASRLRTDEGDAALLAPVIEARLRWRRRRQRLRRFFLLLHRAPAAGARRGEPDSVLAQSSAQLHRGCEALCGHPEAADDDIRTRGGSVEESEDESGYWSDSALPASLRSLQAGAFGSCCFQSEFCRSYLPARIEATERESEASSPVGDSTRSRSLASSSLPAVPLMRWVEVDVSFNHEVVIHNTRLLRAYATCFGSQIQAFFRLVKHWAKQRQVCDAYRGQLSNYSWLLMAIFFLQHTLQEQPASPSDARPASSPAASHASAGPAFPPYPPQLADLQGSWASLPWLHNAVHDSRFLPVLPNLQQPPQCALWLRELLARGVPPPAGSWAARPGARRCSCRACSLETLRRTSCANAETTALGVPSGQDAEVAGDARGGAWRERESADAAASDAEAQEARACEQASGYVYAPEDGDAVWVGESHNVRFFHPLLGFNRRLSAAALRPRRRGVGRARAAGSPSLHGRCAGAGGRHGEHAGGDADEESAANGASCGAAGLAGGRRRGGGGEGEAAAAVRRREDADARAAPNGRPRGSTCETSVEEADARRQEGETRARCPGEEEPPPLPAPSIAWPEEDPSLTDEGYARRMLSSSGIRRKDRGASGRSPGSEKEGRLAGREPAVAIVDCVPLTDAQLRIFEAIKKRLCMQTKPHPLSICPVAPLEGATQRDSHSPPTRTAAPPQGVGADSGAAARALRRGAGGKCDEQRAAPAAEAEREAERARDAVETLPVVQKEKLDAAVRLRQTEFLSAHLLLSVHRSDAKKLANKANETCAQDPAEADESRILWGDTLSLVELMAAFFRFYALQFNSFRNIVDVRRAPLPPQAKSSFFTVPIAPAELPWAEAETKKQKAESDRASAEGARASAKAPPRQLSENLETLEVAHDGAPEACDSRPNPLSWLKGGCAARERERAEEEEGEPEGGEGELDEVEKDKEHGELAAEEGEREKDEESVSAGGNNMHPRSVDWLYRRRFIAIKDPFEALRTLGTYQTGCEPVAYELLRAAAVTASPMWAFSVPCPQAPSASVAAASVPCVVFQAGSASAAASAKGTKKAGLPPPLFEAFRADDTRGEEKSRVPPRTAPLYPKNEATRRAEGDRLSGVPNAAGGVSGNEGDGCQVRPRAIASSPSSVAAPVPGSQPDGVAKKLLTPHQRRQELRRLRFAERPRPPLPWVTHASASALLQAEECSDIAWALISKRLLRAYRHVAPCGVADSGDAQERHGQKYLPLSVQPGDCAAETAGGKWRAEAFHPLALTPADLEQHVALRAKHLFVGHEAARNAEAAGASEASQRKSKKRFEAEDASAAPGRGGSIRGGGGDRRPVRGAPNHAPSVLSPGLAPLSPSLPPARFAGLLGDMPGMQRGGGADYVPAFSGSLPRLPGGILGAGGVANDAQATRGFGGLAANSRGHRAHESARHLTQAKAGNNSSESNRERRGQDAEAVALILEHLGSIENTSE</sequence>
<feature type="compositionally biased region" description="Low complexity" evidence="1">
    <location>
        <begin position="1214"/>
        <end position="1227"/>
    </location>
</feature>
<feature type="compositionally biased region" description="Basic and acidic residues" evidence="1">
    <location>
        <begin position="1304"/>
        <end position="1319"/>
    </location>
</feature>
<dbReference type="InterPro" id="IPR043519">
    <property type="entry name" value="NT_sf"/>
</dbReference>
<feature type="region of interest" description="Disordered" evidence="1">
    <location>
        <begin position="1"/>
        <end position="189"/>
    </location>
</feature>
<feature type="compositionally biased region" description="Basic and acidic residues" evidence="1">
    <location>
        <begin position="1690"/>
        <end position="1710"/>
    </location>
</feature>
<dbReference type="OrthoDB" id="332365at2759"/>
<dbReference type="PANTHER" id="PTHR12271:SF40">
    <property type="entry name" value="POLY(A) RNA POLYMERASE GLD2"/>
    <property type="match status" value="1"/>
</dbReference>
<name>A0A2A9M076_BESBE</name>
<feature type="region of interest" description="Disordered" evidence="1">
    <location>
        <begin position="2038"/>
        <end position="2098"/>
    </location>
</feature>
<feature type="region of interest" description="Disordered" evidence="1">
    <location>
        <begin position="642"/>
        <end position="661"/>
    </location>
</feature>
<dbReference type="GO" id="GO:0031123">
    <property type="term" value="P:RNA 3'-end processing"/>
    <property type="evidence" value="ECO:0007669"/>
    <property type="project" value="TreeGrafter"/>
</dbReference>
<feature type="compositionally biased region" description="Basic and acidic residues" evidence="1">
    <location>
        <begin position="57"/>
        <end position="171"/>
    </location>
</feature>
<evidence type="ECO:0000313" key="3">
    <source>
        <dbReference type="Proteomes" id="UP000224006"/>
    </source>
</evidence>
<feature type="compositionally biased region" description="Basic and acidic residues" evidence="1">
    <location>
        <begin position="1847"/>
        <end position="1856"/>
    </location>
</feature>
<feature type="compositionally biased region" description="Low complexity" evidence="1">
    <location>
        <begin position="1618"/>
        <end position="1627"/>
    </location>
</feature>
<dbReference type="PANTHER" id="PTHR12271">
    <property type="entry name" value="POLY A POLYMERASE CID PAP -RELATED"/>
    <property type="match status" value="1"/>
</dbReference>
<feature type="region of interest" description="Disordered" evidence="1">
    <location>
        <begin position="707"/>
        <end position="769"/>
    </location>
</feature>
<reference evidence="2 3" key="1">
    <citation type="submission" date="2017-09" db="EMBL/GenBank/DDBJ databases">
        <title>Genome sequencing of Besnoitia besnoiti strain Bb-Ger1.</title>
        <authorList>
            <person name="Schares G."/>
            <person name="Venepally P."/>
            <person name="Lorenzi H.A."/>
        </authorList>
    </citation>
    <scope>NUCLEOTIDE SEQUENCE [LARGE SCALE GENOMIC DNA]</scope>
    <source>
        <strain evidence="2 3">Bb-Ger1</strain>
    </source>
</reference>
<feature type="compositionally biased region" description="Acidic residues" evidence="1">
    <location>
        <begin position="1673"/>
        <end position="1689"/>
    </location>
</feature>
<organism evidence="2 3">
    <name type="scientific">Besnoitia besnoiti</name>
    <name type="common">Apicomplexan protozoan</name>
    <dbReference type="NCBI Taxonomy" id="94643"/>
    <lineage>
        <taxon>Eukaryota</taxon>
        <taxon>Sar</taxon>
        <taxon>Alveolata</taxon>
        <taxon>Apicomplexa</taxon>
        <taxon>Conoidasida</taxon>
        <taxon>Coccidia</taxon>
        <taxon>Eucoccidiorida</taxon>
        <taxon>Eimeriorina</taxon>
        <taxon>Sarcocystidae</taxon>
        <taxon>Besnoitia</taxon>
    </lineage>
</organism>
<feature type="compositionally biased region" description="Basic and acidic residues" evidence="1">
    <location>
        <begin position="740"/>
        <end position="769"/>
    </location>
</feature>
<dbReference type="VEuPathDB" id="ToxoDB:BESB_027840"/>
<feature type="region of interest" description="Disordered" evidence="1">
    <location>
        <begin position="1424"/>
        <end position="1484"/>
    </location>
</feature>
<feature type="compositionally biased region" description="Basic and acidic residues" evidence="1">
    <location>
        <begin position="1604"/>
        <end position="1617"/>
    </location>
</feature>
<feature type="region of interest" description="Disordered" evidence="1">
    <location>
        <begin position="842"/>
        <end position="861"/>
    </location>
</feature>
<evidence type="ECO:0000256" key="1">
    <source>
        <dbReference type="SAM" id="MobiDB-lite"/>
    </source>
</evidence>
<gene>
    <name evidence="2" type="ORF">BESB_027840</name>
</gene>
<proteinExistence type="predicted"/>
<dbReference type="GO" id="GO:0016779">
    <property type="term" value="F:nucleotidyltransferase activity"/>
    <property type="evidence" value="ECO:0007669"/>
    <property type="project" value="TreeGrafter"/>
</dbReference>
<accession>A0A2A9M076</accession>
<dbReference type="KEGG" id="bbes:BESB_027840"/>
<evidence type="ECO:0008006" key="4">
    <source>
        <dbReference type="Google" id="ProtNLM"/>
    </source>
</evidence>
<dbReference type="Proteomes" id="UP000224006">
    <property type="component" value="Unassembled WGS sequence"/>
</dbReference>
<feature type="region of interest" description="Disordered" evidence="1">
    <location>
        <begin position="1805"/>
        <end position="1909"/>
    </location>
</feature>
<feature type="region of interest" description="Disordered" evidence="1">
    <location>
        <begin position="1207"/>
        <end position="1376"/>
    </location>
</feature>
<protein>
    <recommendedName>
        <fullName evidence="4">Polynucleotide adenylyltransferase</fullName>
    </recommendedName>
</protein>
<keyword evidence="3" id="KW-1185">Reference proteome</keyword>
<feature type="compositionally biased region" description="Low complexity" evidence="1">
    <location>
        <begin position="1247"/>
        <end position="1256"/>
    </location>
</feature>
<dbReference type="SUPFAM" id="SSF81301">
    <property type="entry name" value="Nucleotidyltransferase"/>
    <property type="match status" value="1"/>
</dbReference>
<comment type="caution">
    <text evidence="2">The sequence shown here is derived from an EMBL/GenBank/DDBJ whole genome shotgun (WGS) entry which is preliminary data.</text>
</comment>
<dbReference type="EMBL" id="NWUJ01000015">
    <property type="protein sequence ID" value="PFH31349.1"/>
    <property type="molecule type" value="Genomic_DNA"/>
</dbReference>
<dbReference type="RefSeq" id="XP_029215358.1">
    <property type="nucleotide sequence ID" value="XM_029361458.1"/>
</dbReference>
<dbReference type="GeneID" id="40307836"/>
<feature type="compositionally biased region" description="Basic and acidic residues" evidence="1">
    <location>
        <begin position="1462"/>
        <end position="1484"/>
    </location>
</feature>
<dbReference type="Gene3D" id="1.10.1410.10">
    <property type="match status" value="1"/>
</dbReference>
<evidence type="ECO:0000313" key="2">
    <source>
        <dbReference type="EMBL" id="PFH31349.1"/>
    </source>
</evidence>
<feature type="compositionally biased region" description="Low complexity" evidence="1">
    <location>
        <begin position="1877"/>
        <end position="1894"/>
    </location>
</feature>